<name>A0ACB7XXG4_9ERIC</name>
<protein>
    <submittedName>
        <fullName evidence="1">Uncharacterized protein</fullName>
    </submittedName>
</protein>
<keyword evidence="2" id="KW-1185">Reference proteome</keyword>
<dbReference type="Proteomes" id="UP000828048">
    <property type="component" value="Chromosome 5"/>
</dbReference>
<evidence type="ECO:0000313" key="2">
    <source>
        <dbReference type="Proteomes" id="UP000828048"/>
    </source>
</evidence>
<proteinExistence type="predicted"/>
<accession>A0ACB7XXG4</accession>
<reference evidence="1 2" key="1">
    <citation type="journal article" date="2021" name="Hortic Res">
        <title>High-quality reference genome and annotation aids understanding of berry development for evergreen blueberry (Vaccinium darrowii).</title>
        <authorList>
            <person name="Yu J."/>
            <person name="Hulse-Kemp A.M."/>
            <person name="Babiker E."/>
            <person name="Staton M."/>
        </authorList>
    </citation>
    <scope>NUCLEOTIDE SEQUENCE [LARGE SCALE GENOMIC DNA]</scope>
    <source>
        <strain evidence="2">cv. NJ 8807/NJ 8810</strain>
        <tissue evidence="1">Young leaf</tissue>
    </source>
</reference>
<sequence length="542" mass="59445">MEQIETTSVSAFADLPQQSKVLARQLNFTANVILPEHPQAVLQSRLLALAHLQQSQPPRSVSHLQPQQPRPKKLLPVRPQPWLASPPLKSESPKSRQRCSIVGKDGTPKKQKKCNCKNSRCLKLYCDCFALGIYCDGCNCTNCYNNIEHDDVRQKAVGATLERNPNAFRPKIADSPHRLQDGREEAREVSVVAIHNKGCNCKKTGCLKKYCECFQANVLCSANCKCMDCKNYEGSEERSDLFHGGHANSTSYIQQAENIGINGAIGTSWLSTPPSSKKWKNQQPIFGSTASDQSIHGTQFKQLNHSRTSACSSSLFCTSATSMGSIKLTCRSQLADVLRSQDVNELCSLLVIVSEEATRAVAGRKSKMDKQGQSNQLEDSIFSSAQHGKVQGNGQMDTVDEPLSGNHAAIANNSESDRRDEQTRRPPSPATLALMCDEQDSISMATGDLSVLFPLQPAAAACIGNRTLKSCQDVTDLYAEQERIVLKKFRNFLSSLIDCGSIKGVMCSPLLKPEPGIQQEPLDYSITTQFETSLKEPNGCGM</sequence>
<dbReference type="EMBL" id="CM037155">
    <property type="protein sequence ID" value="KAH7845692.1"/>
    <property type="molecule type" value="Genomic_DNA"/>
</dbReference>
<organism evidence="1 2">
    <name type="scientific">Vaccinium darrowii</name>
    <dbReference type="NCBI Taxonomy" id="229202"/>
    <lineage>
        <taxon>Eukaryota</taxon>
        <taxon>Viridiplantae</taxon>
        <taxon>Streptophyta</taxon>
        <taxon>Embryophyta</taxon>
        <taxon>Tracheophyta</taxon>
        <taxon>Spermatophyta</taxon>
        <taxon>Magnoliopsida</taxon>
        <taxon>eudicotyledons</taxon>
        <taxon>Gunneridae</taxon>
        <taxon>Pentapetalae</taxon>
        <taxon>asterids</taxon>
        <taxon>Ericales</taxon>
        <taxon>Ericaceae</taxon>
        <taxon>Vaccinioideae</taxon>
        <taxon>Vaccinieae</taxon>
        <taxon>Vaccinium</taxon>
    </lineage>
</organism>
<evidence type="ECO:0000313" key="1">
    <source>
        <dbReference type="EMBL" id="KAH7845692.1"/>
    </source>
</evidence>
<comment type="caution">
    <text evidence="1">The sequence shown here is derived from an EMBL/GenBank/DDBJ whole genome shotgun (WGS) entry which is preliminary data.</text>
</comment>
<gene>
    <name evidence="1" type="ORF">Vadar_004946</name>
</gene>